<dbReference type="GO" id="GO:0006233">
    <property type="term" value="P:dTDP biosynthetic process"/>
    <property type="evidence" value="ECO:0007669"/>
    <property type="project" value="InterPro"/>
</dbReference>
<gene>
    <name evidence="11" type="ORF">AMORRO_LOCUS14087</name>
</gene>
<keyword evidence="5" id="KW-0808">Transferase</keyword>
<dbReference type="InterPro" id="IPR027417">
    <property type="entry name" value="P-loop_NTPase"/>
</dbReference>
<organism evidence="11 12">
    <name type="scientific">Acaulospora morrowiae</name>
    <dbReference type="NCBI Taxonomy" id="94023"/>
    <lineage>
        <taxon>Eukaryota</taxon>
        <taxon>Fungi</taxon>
        <taxon>Fungi incertae sedis</taxon>
        <taxon>Mucoromycota</taxon>
        <taxon>Glomeromycotina</taxon>
        <taxon>Glomeromycetes</taxon>
        <taxon>Diversisporales</taxon>
        <taxon>Acaulosporaceae</taxon>
        <taxon>Acaulospora</taxon>
    </lineage>
</organism>
<dbReference type="GO" id="GO:0004798">
    <property type="term" value="F:dTMP kinase activity"/>
    <property type="evidence" value="ECO:0007669"/>
    <property type="project" value="UniProtKB-EC"/>
</dbReference>
<dbReference type="PROSITE" id="PS01331">
    <property type="entry name" value="THYMIDYLATE_KINASE"/>
    <property type="match status" value="1"/>
</dbReference>
<dbReference type="GO" id="GO:0005634">
    <property type="term" value="C:nucleus"/>
    <property type="evidence" value="ECO:0007669"/>
    <property type="project" value="TreeGrafter"/>
</dbReference>
<dbReference type="HAMAP" id="MF_00165">
    <property type="entry name" value="Thymidylate_kinase"/>
    <property type="match status" value="1"/>
</dbReference>
<dbReference type="GO" id="GO:0005829">
    <property type="term" value="C:cytosol"/>
    <property type="evidence" value="ECO:0007669"/>
    <property type="project" value="TreeGrafter"/>
</dbReference>
<evidence type="ECO:0000256" key="1">
    <source>
        <dbReference type="ARBA" id="ARBA00004992"/>
    </source>
</evidence>
<evidence type="ECO:0000256" key="8">
    <source>
        <dbReference type="ARBA" id="ARBA00022777"/>
    </source>
</evidence>
<evidence type="ECO:0000256" key="7">
    <source>
        <dbReference type="ARBA" id="ARBA00022741"/>
    </source>
</evidence>
<sequence>MILPVEKSKSSIRGAFILFEGCDRAGKSTQAAKLFESLDALGVPVKLWKFPDRTTLIGHMIDKYLKSGHDLDDRAIHLLFSANRWECKSVMKDILLDGTTLIVDRYAYSGVAYSAAKDLELEWCKSPDIGLLTPDIVFFMDMKAEEAAKRGGFGEELYEKKEFQEKVRDVFMLLKERTWETLDARKSVTELYEHIGKMSLKIIQECKGLPLKEDLWKS</sequence>
<dbReference type="GO" id="GO:0005524">
    <property type="term" value="F:ATP binding"/>
    <property type="evidence" value="ECO:0007669"/>
    <property type="project" value="UniProtKB-KW"/>
</dbReference>
<dbReference type="FunFam" id="3.40.50.300:FF:000679">
    <property type="entry name" value="Thymidylate kinase"/>
    <property type="match status" value="1"/>
</dbReference>
<dbReference type="EMBL" id="CAJVPV010026554">
    <property type="protein sequence ID" value="CAG8731907.1"/>
    <property type="molecule type" value="Genomic_DNA"/>
</dbReference>
<dbReference type="NCBIfam" id="TIGR00041">
    <property type="entry name" value="DTMP_kinase"/>
    <property type="match status" value="1"/>
</dbReference>
<dbReference type="AlphaFoldDB" id="A0A9N9IEV3"/>
<dbReference type="InterPro" id="IPR018094">
    <property type="entry name" value="Thymidylate_kinase"/>
</dbReference>
<evidence type="ECO:0000256" key="2">
    <source>
        <dbReference type="ARBA" id="ARBA00009776"/>
    </source>
</evidence>
<dbReference type="PANTHER" id="PTHR10344:SF1">
    <property type="entry name" value="THYMIDYLATE KINASE"/>
    <property type="match status" value="1"/>
</dbReference>
<dbReference type="Proteomes" id="UP000789342">
    <property type="component" value="Unassembled WGS sequence"/>
</dbReference>
<reference evidence="11" key="1">
    <citation type="submission" date="2021-06" db="EMBL/GenBank/DDBJ databases">
        <authorList>
            <person name="Kallberg Y."/>
            <person name="Tangrot J."/>
            <person name="Rosling A."/>
        </authorList>
    </citation>
    <scope>NUCLEOTIDE SEQUENCE</scope>
    <source>
        <strain evidence="11">CL551</strain>
    </source>
</reference>
<dbReference type="OrthoDB" id="425602at2759"/>
<evidence type="ECO:0000256" key="3">
    <source>
        <dbReference type="ARBA" id="ARBA00012980"/>
    </source>
</evidence>
<dbReference type="CDD" id="cd01672">
    <property type="entry name" value="TMPK"/>
    <property type="match status" value="1"/>
</dbReference>
<protein>
    <recommendedName>
        <fullName evidence="4">Thymidylate kinase</fullName>
        <ecNumber evidence="3">2.7.4.9</ecNumber>
    </recommendedName>
</protein>
<keyword evidence="9" id="KW-0067">ATP-binding</keyword>
<keyword evidence="12" id="KW-1185">Reference proteome</keyword>
<dbReference type="InterPro" id="IPR039430">
    <property type="entry name" value="Thymidylate_kin-like_dom"/>
</dbReference>
<evidence type="ECO:0000256" key="9">
    <source>
        <dbReference type="ARBA" id="ARBA00022840"/>
    </source>
</evidence>
<dbReference type="Gene3D" id="3.40.50.300">
    <property type="entry name" value="P-loop containing nucleotide triphosphate hydrolases"/>
    <property type="match status" value="1"/>
</dbReference>
<dbReference type="PANTHER" id="PTHR10344">
    <property type="entry name" value="THYMIDYLATE KINASE"/>
    <property type="match status" value="1"/>
</dbReference>
<evidence type="ECO:0000313" key="12">
    <source>
        <dbReference type="Proteomes" id="UP000789342"/>
    </source>
</evidence>
<dbReference type="SUPFAM" id="SSF52540">
    <property type="entry name" value="P-loop containing nucleoside triphosphate hydrolases"/>
    <property type="match status" value="1"/>
</dbReference>
<evidence type="ECO:0000313" key="11">
    <source>
        <dbReference type="EMBL" id="CAG8731907.1"/>
    </source>
</evidence>
<dbReference type="GO" id="GO:0006227">
    <property type="term" value="P:dUDP biosynthetic process"/>
    <property type="evidence" value="ECO:0007669"/>
    <property type="project" value="TreeGrafter"/>
</dbReference>
<comment type="similarity">
    <text evidence="2">Belongs to the thymidylate kinase family.</text>
</comment>
<name>A0A9N9IEV3_9GLOM</name>
<dbReference type="GO" id="GO:0006235">
    <property type="term" value="P:dTTP biosynthetic process"/>
    <property type="evidence" value="ECO:0007669"/>
    <property type="project" value="TreeGrafter"/>
</dbReference>
<dbReference type="Pfam" id="PF02223">
    <property type="entry name" value="Thymidylate_kin"/>
    <property type="match status" value="1"/>
</dbReference>
<keyword evidence="6" id="KW-0545">Nucleotide biosynthesis</keyword>
<evidence type="ECO:0000256" key="6">
    <source>
        <dbReference type="ARBA" id="ARBA00022727"/>
    </source>
</evidence>
<dbReference type="EC" id="2.7.4.9" evidence="3"/>
<comment type="pathway">
    <text evidence="1">Pyrimidine metabolism; dTTP biosynthesis.</text>
</comment>
<dbReference type="GO" id="GO:0005739">
    <property type="term" value="C:mitochondrion"/>
    <property type="evidence" value="ECO:0007669"/>
    <property type="project" value="TreeGrafter"/>
</dbReference>
<dbReference type="InterPro" id="IPR018095">
    <property type="entry name" value="Thymidylate_kin_CS"/>
</dbReference>
<evidence type="ECO:0000259" key="10">
    <source>
        <dbReference type="Pfam" id="PF02223"/>
    </source>
</evidence>
<dbReference type="GO" id="GO:0004550">
    <property type="term" value="F:nucleoside diphosphate kinase activity"/>
    <property type="evidence" value="ECO:0007669"/>
    <property type="project" value="TreeGrafter"/>
</dbReference>
<keyword evidence="7" id="KW-0547">Nucleotide-binding</keyword>
<comment type="caution">
    <text evidence="11">The sequence shown here is derived from an EMBL/GenBank/DDBJ whole genome shotgun (WGS) entry which is preliminary data.</text>
</comment>
<evidence type="ECO:0000256" key="4">
    <source>
        <dbReference type="ARBA" id="ARBA00017144"/>
    </source>
</evidence>
<accession>A0A9N9IEV3</accession>
<keyword evidence="8" id="KW-0418">Kinase</keyword>
<feature type="domain" description="Thymidylate kinase-like" evidence="10">
    <location>
        <begin position="19"/>
        <end position="195"/>
    </location>
</feature>
<proteinExistence type="inferred from homology"/>
<evidence type="ECO:0000256" key="5">
    <source>
        <dbReference type="ARBA" id="ARBA00022679"/>
    </source>
</evidence>